<dbReference type="PANTHER" id="PTHR37833:SF1">
    <property type="entry name" value="SIGNAL PEPTIDE PROTEIN"/>
    <property type="match status" value="1"/>
</dbReference>
<evidence type="ECO:0000313" key="2">
    <source>
        <dbReference type="EMBL" id="OHA03156.1"/>
    </source>
</evidence>
<dbReference type="PANTHER" id="PTHR37833">
    <property type="entry name" value="LIPOPROTEIN-RELATED"/>
    <property type="match status" value="1"/>
</dbReference>
<dbReference type="EMBL" id="MHQL01000020">
    <property type="protein sequence ID" value="OHA03156.1"/>
    <property type="molecule type" value="Genomic_DNA"/>
</dbReference>
<comment type="caution">
    <text evidence="2">The sequence shown here is derived from an EMBL/GenBank/DDBJ whole genome shotgun (WGS) entry which is preliminary data.</text>
</comment>
<keyword evidence="1" id="KW-0812">Transmembrane</keyword>
<proteinExistence type="predicted"/>
<accession>A0A1G2KUR7</accession>
<feature type="transmembrane region" description="Helical" evidence="1">
    <location>
        <begin position="6"/>
        <end position="23"/>
    </location>
</feature>
<sequence>MKNSEIIVGAGIGMVLLGLLIWFSQGASSPADTGAAVGMRVSQGNLIVQDPEFDFGSISMAKGKVSHRFTVKNTGDAPVTVRKIYTSCMCTTATLLLGSDSYGPYGMPGHGFIPQLNKEIPAGGAGEIEVVFDPAAHGPAGVGKIQRIVTIEQGGGTPVSVGFSALVTP</sequence>
<reference evidence="2 3" key="1">
    <citation type="journal article" date="2016" name="Nat. Commun.">
        <title>Thousands of microbial genomes shed light on interconnected biogeochemical processes in an aquifer system.</title>
        <authorList>
            <person name="Anantharaman K."/>
            <person name="Brown C.T."/>
            <person name="Hug L.A."/>
            <person name="Sharon I."/>
            <person name="Castelle C.J."/>
            <person name="Probst A.J."/>
            <person name="Thomas B.C."/>
            <person name="Singh A."/>
            <person name="Wilkins M.J."/>
            <person name="Karaoz U."/>
            <person name="Brodie E.L."/>
            <person name="Williams K.H."/>
            <person name="Hubbard S.S."/>
            <person name="Banfield J.F."/>
        </authorList>
    </citation>
    <scope>NUCLEOTIDE SEQUENCE [LARGE SCALE GENOMIC DNA]</scope>
</reference>
<dbReference type="InterPro" id="IPR011467">
    <property type="entry name" value="DUF1573"/>
</dbReference>
<dbReference type="InterPro" id="IPR013783">
    <property type="entry name" value="Ig-like_fold"/>
</dbReference>
<dbReference type="AlphaFoldDB" id="A0A1G2KUR7"/>
<gene>
    <name evidence="2" type="ORF">A3C16_01780</name>
</gene>
<protein>
    <recommendedName>
        <fullName evidence="4">DUF1573 domain-containing protein</fullName>
    </recommendedName>
</protein>
<organism evidence="2 3">
    <name type="scientific">Candidatus Sungbacteria bacterium RIFCSPHIGHO2_02_FULL_51_29</name>
    <dbReference type="NCBI Taxonomy" id="1802273"/>
    <lineage>
        <taxon>Bacteria</taxon>
        <taxon>Candidatus Sungiibacteriota</taxon>
    </lineage>
</organism>
<dbReference type="Pfam" id="PF07610">
    <property type="entry name" value="DUF1573"/>
    <property type="match status" value="1"/>
</dbReference>
<keyword evidence="1" id="KW-0472">Membrane</keyword>
<dbReference type="Proteomes" id="UP000177811">
    <property type="component" value="Unassembled WGS sequence"/>
</dbReference>
<evidence type="ECO:0000313" key="3">
    <source>
        <dbReference type="Proteomes" id="UP000177811"/>
    </source>
</evidence>
<name>A0A1G2KUR7_9BACT</name>
<dbReference type="Gene3D" id="2.60.40.10">
    <property type="entry name" value="Immunoglobulins"/>
    <property type="match status" value="1"/>
</dbReference>
<evidence type="ECO:0008006" key="4">
    <source>
        <dbReference type="Google" id="ProtNLM"/>
    </source>
</evidence>
<evidence type="ECO:0000256" key="1">
    <source>
        <dbReference type="SAM" id="Phobius"/>
    </source>
</evidence>
<keyword evidence="1" id="KW-1133">Transmembrane helix</keyword>